<accession>S3DDA2</accession>
<evidence type="ECO:0000313" key="1">
    <source>
        <dbReference type="EMBL" id="EPE24653.1"/>
    </source>
</evidence>
<dbReference type="RefSeq" id="XP_008088741.1">
    <property type="nucleotide sequence ID" value="XM_008090550.1"/>
</dbReference>
<name>S3DDA2_GLAL2</name>
<evidence type="ECO:0000313" key="2">
    <source>
        <dbReference type="Proteomes" id="UP000016922"/>
    </source>
</evidence>
<gene>
    <name evidence="1" type="ORF">GLAREA_08506</name>
</gene>
<organism evidence="1 2">
    <name type="scientific">Glarea lozoyensis (strain ATCC 20868 / MF5171)</name>
    <dbReference type="NCBI Taxonomy" id="1116229"/>
    <lineage>
        <taxon>Eukaryota</taxon>
        <taxon>Fungi</taxon>
        <taxon>Dikarya</taxon>
        <taxon>Ascomycota</taxon>
        <taxon>Pezizomycotina</taxon>
        <taxon>Leotiomycetes</taxon>
        <taxon>Helotiales</taxon>
        <taxon>Helotiaceae</taxon>
        <taxon>Glarea</taxon>
    </lineage>
</organism>
<dbReference type="KEGG" id="glz:GLAREA_08506"/>
<dbReference type="GeneID" id="19467554"/>
<sequence length="168" mass="20019">MYHFNYVNFEIDTLEISHELEFVNKNNTYQKDTFLNREGCLEESDLDRVQSVAVRDLYWDLCETRAKRFFKNGIAKSFRHLRELVFLSEFTLNPESQESLRQEITSLFQVEKASNPQCRIPEIIFLQYGYEEFPGYYPRYGRISGRCGFEVESIMKKSPNILPTVRDR</sequence>
<keyword evidence="2" id="KW-1185">Reference proteome</keyword>
<dbReference type="OrthoDB" id="10282496at2759"/>
<dbReference type="Proteomes" id="UP000016922">
    <property type="component" value="Unassembled WGS sequence"/>
</dbReference>
<proteinExistence type="predicted"/>
<reference evidence="1 2" key="1">
    <citation type="journal article" date="2013" name="BMC Genomics">
        <title>Genomics-driven discovery of the pneumocandin biosynthetic gene cluster in the fungus Glarea lozoyensis.</title>
        <authorList>
            <person name="Chen L."/>
            <person name="Yue Q."/>
            <person name="Zhang X."/>
            <person name="Xiang M."/>
            <person name="Wang C."/>
            <person name="Li S."/>
            <person name="Che Y."/>
            <person name="Ortiz-Lopez F.J."/>
            <person name="Bills G.F."/>
            <person name="Liu X."/>
            <person name="An Z."/>
        </authorList>
    </citation>
    <scope>NUCLEOTIDE SEQUENCE [LARGE SCALE GENOMIC DNA]</scope>
    <source>
        <strain evidence="2">ATCC 20868 / MF5171</strain>
    </source>
</reference>
<dbReference type="AlphaFoldDB" id="S3DDA2"/>
<dbReference type="HOGENOM" id="CLU_1635575_0_0_1"/>
<protein>
    <submittedName>
        <fullName evidence="1">Uncharacterized protein</fullName>
    </submittedName>
</protein>
<dbReference type="EMBL" id="KE145373">
    <property type="protein sequence ID" value="EPE24653.1"/>
    <property type="molecule type" value="Genomic_DNA"/>
</dbReference>